<dbReference type="eggNOG" id="KOG0593">
    <property type="taxonomic scope" value="Eukaryota"/>
</dbReference>
<dbReference type="PANTHER" id="PTHR24359">
    <property type="entry name" value="SERINE/THREONINE-PROTEIN KINASE SBK1"/>
    <property type="match status" value="1"/>
</dbReference>
<feature type="region of interest" description="Disordered" evidence="1">
    <location>
        <begin position="1"/>
        <end position="22"/>
    </location>
</feature>
<accession>A0A010R5D4</accession>
<reference evidence="3 4" key="1">
    <citation type="submission" date="2014-02" db="EMBL/GenBank/DDBJ databases">
        <title>The genome sequence of Colletotrichum fioriniae PJ7.</title>
        <authorList>
            <person name="Baroncelli R."/>
            <person name="Thon M.R."/>
        </authorList>
    </citation>
    <scope>NUCLEOTIDE SEQUENCE [LARGE SCALE GENOMIC DNA]</scope>
    <source>
        <strain evidence="3 4">PJ7</strain>
    </source>
</reference>
<dbReference type="Gene3D" id="1.10.510.10">
    <property type="entry name" value="Transferase(Phosphotransferase) domain 1"/>
    <property type="match status" value="1"/>
</dbReference>
<evidence type="ECO:0000256" key="1">
    <source>
        <dbReference type="SAM" id="MobiDB-lite"/>
    </source>
</evidence>
<dbReference type="AlphaFoldDB" id="A0A010R5D4"/>
<organism evidence="3 4">
    <name type="scientific">Colletotrichum fioriniae PJ7</name>
    <dbReference type="NCBI Taxonomy" id="1445577"/>
    <lineage>
        <taxon>Eukaryota</taxon>
        <taxon>Fungi</taxon>
        <taxon>Dikarya</taxon>
        <taxon>Ascomycota</taxon>
        <taxon>Pezizomycotina</taxon>
        <taxon>Sordariomycetes</taxon>
        <taxon>Hypocreomycetidae</taxon>
        <taxon>Glomerellales</taxon>
        <taxon>Glomerellaceae</taxon>
        <taxon>Colletotrichum</taxon>
        <taxon>Colletotrichum acutatum species complex</taxon>
    </lineage>
</organism>
<dbReference type="HOGENOM" id="CLU_017513_0_0_1"/>
<dbReference type="EMBL" id="JARH01000221">
    <property type="protein sequence ID" value="EXF83915.1"/>
    <property type="molecule type" value="Genomic_DNA"/>
</dbReference>
<comment type="caution">
    <text evidence="3">The sequence shown here is derived from an EMBL/GenBank/DDBJ whole genome shotgun (WGS) entry which is preliminary data.</text>
</comment>
<sequence length="623" mass="71069">MDSTARQMKDLSLNAAPPSIHINGEPQVDPVDYMSLVSSWIHPSLPPLENDTANVNVQQHLDSRLYGNAVSNPIDPDCSPSFWPLELFNHLFDREAVSDVVNDLIDRDVIQVGPDQSADMSRISWTETIYGDGRSLKGYRLVLAILISLNMAQCIESFVTEGLGDEHLPLELKRIKTYHAQGKGQPNSPFSGWRHGLLDNFHDFQYRLLVPTLAKSPSQGEAHHYHFHMKQILPWVSIPNRSSANSANRSTITLGGGYGEVKQIVIHAWQHFFHETLRDLSASPSCFALKRLYISDKQEFDQEVKHLKRFGGQHRHIVTLLATFERKIVGEIEYSLLFPWANCDLLEFWRRETNMNRDHQLHMWISTQLCGITDALKYIHDPKVLDADGNKLFGRHGDIKPENVLWFSSSARGNLVLSDLGLTRTHRIESRSNRPGERIPVSPNYRPPECDIDGDKGRVSRSFDIWTLGCLFLEFMVWVLEGWDGHAAFETERMSPYIHGHHTPVYFEILRVSEDEYAVDIKDSITKKIAQLRMHQQFQSKEPLQVRIAAPELHAKLQVMEINCRMRDYCMLPAKSTTVISPHLPVRARLNKVALKHIANIDADHFSSIIRVSRGPMRTGALP</sequence>
<dbReference type="InterPro" id="IPR000719">
    <property type="entry name" value="Prot_kinase_dom"/>
</dbReference>
<keyword evidence="4" id="KW-1185">Reference proteome</keyword>
<evidence type="ECO:0000259" key="2">
    <source>
        <dbReference type="PROSITE" id="PS50011"/>
    </source>
</evidence>
<keyword evidence="3" id="KW-0418">Kinase</keyword>
<dbReference type="InterPro" id="IPR011009">
    <property type="entry name" value="Kinase-like_dom_sf"/>
</dbReference>
<dbReference type="GO" id="GO:0005524">
    <property type="term" value="F:ATP binding"/>
    <property type="evidence" value="ECO:0007669"/>
    <property type="project" value="InterPro"/>
</dbReference>
<keyword evidence="3" id="KW-0808">Transferase</keyword>
<gene>
    <name evidence="3" type="ORF">CFIO01_03938</name>
</gene>
<dbReference type="STRING" id="1445577.A0A010R5D4"/>
<proteinExistence type="predicted"/>
<dbReference type="GO" id="GO:0004674">
    <property type="term" value="F:protein serine/threonine kinase activity"/>
    <property type="evidence" value="ECO:0007669"/>
    <property type="project" value="TreeGrafter"/>
</dbReference>
<dbReference type="PROSITE" id="PS50011">
    <property type="entry name" value="PROTEIN_KINASE_DOM"/>
    <property type="match status" value="1"/>
</dbReference>
<feature type="domain" description="Protein kinase" evidence="2">
    <location>
        <begin position="247"/>
        <end position="557"/>
    </location>
</feature>
<evidence type="ECO:0000313" key="4">
    <source>
        <dbReference type="Proteomes" id="UP000020467"/>
    </source>
</evidence>
<dbReference type="Pfam" id="PF00069">
    <property type="entry name" value="Pkinase"/>
    <property type="match status" value="1"/>
</dbReference>
<dbReference type="SUPFAM" id="SSF56112">
    <property type="entry name" value="Protein kinase-like (PK-like)"/>
    <property type="match status" value="1"/>
</dbReference>
<dbReference type="KEGG" id="cfj:CFIO01_03938"/>
<dbReference type="OrthoDB" id="1046782at2759"/>
<dbReference type="Proteomes" id="UP000020467">
    <property type="component" value="Unassembled WGS sequence"/>
</dbReference>
<dbReference type="PANTHER" id="PTHR24359:SF37">
    <property type="entry name" value="PROTEIN KINASE DOMAIN-CONTAINING PROTEIN"/>
    <property type="match status" value="1"/>
</dbReference>
<evidence type="ECO:0000313" key="3">
    <source>
        <dbReference type="EMBL" id="EXF83915.1"/>
    </source>
</evidence>
<protein>
    <submittedName>
        <fullName evidence="3">CMGC/DYRK protein kinase</fullName>
    </submittedName>
</protein>
<name>A0A010R5D4_9PEZI</name>
<dbReference type="SMART" id="SM00220">
    <property type="entry name" value="S_TKc"/>
    <property type="match status" value="1"/>
</dbReference>